<name>A0A2P2P8K0_RHIMU</name>
<accession>A0A2P2P8K0</accession>
<dbReference type="EMBL" id="GGEC01070581">
    <property type="protein sequence ID" value="MBX51065.1"/>
    <property type="molecule type" value="Transcribed_RNA"/>
</dbReference>
<organism evidence="1">
    <name type="scientific">Rhizophora mucronata</name>
    <name type="common">Asiatic mangrove</name>
    <dbReference type="NCBI Taxonomy" id="61149"/>
    <lineage>
        <taxon>Eukaryota</taxon>
        <taxon>Viridiplantae</taxon>
        <taxon>Streptophyta</taxon>
        <taxon>Embryophyta</taxon>
        <taxon>Tracheophyta</taxon>
        <taxon>Spermatophyta</taxon>
        <taxon>Magnoliopsida</taxon>
        <taxon>eudicotyledons</taxon>
        <taxon>Gunneridae</taxon>
        <taxon>Pentapetalae</taxon>
        <taxon>rosids</taxon>
        <taxon>fabids</taxon>
        <taxon>Malpighiales</taxon>
        <taxon>Rhizophoraceae</taxon>
        <taxon>Rhizophora</taxon>
    </lineage>
</organism>
<evidence type="ECO:0000313" key="1">
    <source>
        <dbReference type="EMBL" id="MBX51065.1"/>
    </source>
</evidence>
<sequence length="30" mass="3598">MCVMVMWLFSVSDRVKIFDLLFVSPVPKFY</sequence>
<reference evidence="1" key="1">
    <citation type="submission" date="2018-02" db="EMBL/GenBank/DDBJ databases">
        <title>Rhizophora mucronata_Transcriptome.</title>
        <authorList>
            <person name="Meera S.P."/>
            <person name="Sreeshan A."/>
            <person name="Augustine A."/>
        </authorList>
    </citation>
    <scope>NUCLEOTIDE SEQUENCE</scope>
    <source>
        <tissue evidence="1">Leaf</tissue>
    </source>
</reference>
<protein>
    <submittedName>
        <fullName evidence="1">Uncharacterized protein</fullName>
    </submittedName>
</protein>
<proteinExistence type="predicted"/>
<dbReference type="AlphaFoldDB" id="A0A2P2P8K0"/>